<gene>
    <name evidence="2" type="ORF">SLEP1_g53263</name>
</gene>
<name>A0AAV5MCF6_9ROSI</name>
<sequence length="51" mass="5965">MAEGGEETDDEQDVRYCPKEKGREGRLHMIRKVGQIRSWNAKYTRPSVRCP</sequence>
<dbReference type="EMBL" id="BPVZ01000205">
    <property type="protein sequence ID" value="GKV46267.1"/>
    <property type="molecule type" value="Genomic_DNA"/>
</dbReference>
<feature type="region of interest" description="Disordered" evidence="1">
    <location>
        <begin position="1"/>
        <end position="20"/>
    </location>
</feature>
<protein>
    <submittedName>
        <fullName evidence="2">Uncharacterized protein</fullName>
    </submittedName>
</protein>
<keyword evidence="3" id="KW-1185">Reference proteome</keyword>
<reference evidence="2 3" key="1">
    <citation type="journal article" date="2021" name="Commun. Biol.">
        <title>The genome of Shorea leprosula (Dipterocarpaceae) highlights the ecological relevance of drought in aseasonal tropical rainforests.</title>
        <authorList>
            <person name="Ng K.K.S."/>
            <person name="Kobayashi M.J."/>
            <person name="Fawcett J.A."/>
            <person name="Hatakeyama M."/>
            <person name="Paape T."/>
            <person name="Ng C.H."/>
            <person name="Ang C.C."/>
            <person name="Tnah L.H."/>
            <person name="Lee C.T."/>
            <person name="Nishiyama T."/>
            <person name="Sese J."/>
            <person name="O'Brien M.J."/>
            <person name="Copetti D."/>
            <person name="Mohd Noor M.I."/>
            <person name="Ong R.C."/>
            <person name="Putra M."/>
            <person name="Sireger I.Z."/>
            <person name="Indrioko S."/>
            <person name="Kosugi Y."/>
            <person name="Izuno A."/>
            <person name="Isagi Y."/>
            <person name="Lee S.L."/>
            <person name="Shimizu K.K."/>
        </authorList>
    </citation>
    <scope>NUCLEOTIDE SEQUENCE [LARGE SCALE GENOMIC DNA]</scope>
    <source>
        <strain evidence="2">214</strain>
    </source>
</reference>
<evidence type="ECO:0000256" key="1">
    <source>
        <dbReference type="SAM" id="MobiDB-lite"/>
    </source>
</evidence>
<evidence type="ECO:0000313" key="3">
    <source>
        <dbReference type="Proteomes" id="UP001054252"/>
    </source>
</evidence>
<organism evidence="2 3">
    <name type="scientific">Rubroshorea leprosula</name>
    <dbReference type="NCBI Taxonomy" id="152421"/>
    <lineage>
        <taxon>Eukaryota</taxon>
        <taxon>Viridiplantae</taxon>
        <taxon>Streptophyta</taxon>
        <taxon>Embryophyta</taxon>
        <taxon>Tracheophyta</taxon>
        <taxon>Spermatophyta</taxon>
        <taxon>Magnoliopsida</taxon>
        <taxon>eudicotyledons</taxon>
        <taxon>Gunneridae</taxon>
        <taxon>Pentapetalae</taxon>
        <taxon>rosids</taxon>
        <taxon>malvids</taxon>
        <taxon>Malvales</taxon>
        <taxon>Dipterocarpaceae</taxon>
        <taxon>Rubroshorea</taxon>
    </lineage>
</organism>
<proteinExistence type="predicted"/>
<evidence type="ECO:0000313" key="2">
    <source>
        <dbReference type="EMBL" id="GKV46267.1"/>
    </source>
</evidence>
<comment type="caution">
    <text evidence="2">The sequence shown here is derived from an EMBL/GenBank/DDBJ whole genome shotgun (WGS) entry which is preliminary data.</text>
</comment>
<dbReference type="AlphaFoldDB" id="A0AAV5MCF6"/>
<dbReference type="Proteomes" id="UP001054252">
    <property type="component" value="Unassembled WGS sequence"/>
</dbReference>
<accession>A0AAV5MCF6</accession>
<feature type="compositionally biased region" description="Acidic residues" evidence="1">
    <location>
        <begin position="1"/>
        <end position="12"/>
    </location>
</feature>